<keyword evidence="3" id="KW-1185">Reference proteome</keyword>
<dbReference type="AlphaFoldDB" id="F2JLV0"/>
<dbReference type="InterPro" id="IPR029058">
    <property type="entry name" value="AB_hydrolase_fold"/>
</dbReference>
<gene>
    <name evidence="2" type="ordered locus">Clole_2929</name>
</gene>
<feature type="domain" description="AB hydrolase-1" evidence="1">
    <location>
        <begin position="97"/>
        <end position="195"/>
    </location>
</feature>
<organism evidence="2 3">
    <name type="scientific">Cellulosilyticum lentocellum (strain ATCC 49066 / DSM 5427 / NCIMB 11756 / RHM5)</name>
    <name type="common">Clostridium lentocellum</name>
    <dbReference type="NCBI Taxonomy" id="642492"/>
    <lineage>
        <taxon>Bacteria</taxon>
        <taxon>Bacillati</taxon>
        <taxon>Bacillota</taxon>
        <taxon>Clostridia</taxon>
        <taxon>Lachnospirales</taxon>
        <taxon>Cellulosilyticaceae</taxon>
        <taxon>Cellulosilyticum</taxon>
    </lineage>
</organism>
<dbReference type="EMBL" id="CP002582">
    <property type="protein sequence ID" value="ADZ84626.1"/>
    <property type="molecule type" value="Genomic_DNA"/>
</dbReference>
<dbReference type="RefSeq" id="WP_013657906.1">
    <property type="nucleotide sequence ID" value="NC_015275.1"/>
</dbReference>
<name>F2JLV0_CELLD</name>
<dbReference type="Pfam" id="PF00561">
    <property type="entry name" value="Abhydrolase_1"/>
    <property type="match status" value="1"/>
</dbReference>
<dbReference type="KEGG" id="cle:Clole_2929"/>
<reference evidence="2 3" key="1">
    <citation type="journal article" date="2011" name="J. Bacteriol.">
        <title>Complete genome sequence of the cellulose-degrading bacterium Cellulosilyticum lentocellum.</title>
        <authorList>
            <consortium name="US DOE Joint Genome Institute"/>
            <person name="Miller D.A."/>
            <person name="Suen G."/>
            <person name="Bruce D."/>
            <person name="Copeland A."/>
            <person name="Cheng J.F."/>
            <person name="Detter C."/>
            <person name="Goodwin L.A."/>
            <person name="Han C.S."/>
            <person name="Hauser L.J."/>
            <person name="Land M.L."/>
            <person name="Lapidus A."/>
            <person name="Lucas S."/>
            <person name="Meincke L."/>
            <person name="Pitluck S."/>
            <person name="Tapia R."/>
            <person name="Teshima H."/>
            <person name="Woyke T."/>
            <person name="Fox B.G."/>
            <person name="Angert E.R."/>
            <person name="Currie C.R."/>
        </authorList>
    </citation>
    <scope>NUCLEOTIDE SEQUENCE [LARGE SCALE GENOMIC DNA]</scope>
    <source>
        <strain evidence="3">ATCC 49066 / DSM 5427 / NCIMB 11756 / RHM5</strain>
    </source>
</reference>
<dbReference type="HOGENOM" id="CLU_020336_9_2_9"/>
<dbReference type="Proteomes" id="UP000008467">
    <property type="component" value="Chromosome"/>
</dbReference>
<evidence type="ECO:0000313" key="3">
    <source>
        <dbReference type="Proteomes" id="UP000008467"/>
    </source>
</evidence>
<accession>F2JLV0</accession>
<dbReference type="SUPFAM" id="SSF53474">
    <property type="entry name" value="alpha/beta-Hydrolases"/>
    <property type="match status" value="1"/>
</dbReference>
<dbReference type="STRING" id="642492.Clole_2929"/>
<dbReference type="GO" id="GO:0016787">
    <property type="term" value="F:hydrolase activity"/>
    <property type="evidence" value="ECO:0007669"/>
    <property type="project" value="UniProtKB-KW"/>
</dbReference>
<protein>
    <submittedName>
        <fullName evidence="2">Alpha/beta hydrolase fold protein</fullName>
    </submittedName>
</protein>
<dbReference type="Gene3D" id="3.40.50.1820">
    <property type="entry name" value="alpha/beta hydrolase"/>
    <property type="match status" value="1"/>
</dbReference>
<proteinExistence type="predicted"/>
<sequence length="341" mass="38411">MDPNKNMKIKSFSRKHEKRKKHIFRFAILGLILLGIVYQQLGTYYSASSLGRLGRLVEVDDVQMHLYEGGSGEMPIVFTTDIGANVPYVETYPLHSKLAATHPVKVYDKPGYGWSETTSASRDIDTICKEIYTLLHSDEIPDDEDTYIEPFIFVAHGMGSLEVLRYAQLYPEDVAGIVLIEGASPQFCVDFNNIMIIESFLTNGLRNTGILRLFSGTNMVNNTLGTHKDYDPTLQSLNKGIGLEKTWNRNMISEKLKLQENGQKVLDGGNLGDIPIRIITSHANIYSNWARTQRALLSLSSDSEQKYIKGSVDYIQEDDIDAIIKVIEDLTLHIQELKEDS</sequence>
<evidence type="ECO:0000259" key="1">
    <source>
        <dbReference type="Pfam" id="PF00561"/>
    </source>
</evidence>
<keyword evidence="2" id="KW-0378">Hydrolase</keyword>
<dbReference type="InterPro" id="IPR000073">
    <property type="entry name" value="AB_hydrolase_1"/>
</dbReference>
<evidence type="ECO:0000313" key="2">
    <source>
        <dbReference type="EMBL" id="ADZ84626.1"/>
    </source>
</evidence>
<dbReference type="eggNOG" id="COG0596">
    <property type="taxonomic scope" value="Bacteria"/>
</dbReference>